<sequence length="286" mass="31137">MERIIGFVGLGVMGKSMARHLLKKYKKIYVYTRTKNKALDLLDEGAIWCDSVSDIASKSDIIFTIVGFPEDVEDIYFSASALIASSRPGQIFIDMTTTSPSQEKRIYDALKKKGASFLDCPVSGGDKGAREGILTAMAGGDEEVLAEAESYLSCFCQRINYCGKAGMGQTMKGANQILISGIMTAMEDAFNFARKSGLDLSLMLSALSAGAAGSWSLSNYGPRIINGDFEPGFMIKHFVKDLKIAEEEAEKLSLKLDTVALARKKYEALMQKGYADKGTQTICKEV</sequence>
<dbReference type="AlphaFoldDB" id="A0A9D1PRZ0"/>
<feature type="domain" description="6-phosphogluconate dehydrogenase NADP-binding" evidence="6">
    <location>
        <begin position="5"/>
        <end position="163"/>
    </location>
</feature>
<keyword evidence="2" id="KW-0560">Oxidoreductase</keyword>
<evidence type="ECO:0000259" key="7">
    <source>
        <dbReference type="Pfam" id="PF14833"/>
    </source>
</evidence>
<evidence type="ECO:0000256" key="1">
    <source>
        <dbReference type="ARBA" id="ARBA00009080"/>
    </source>
</evidence>
<evidence type="ECO:0000313" key="8">
    <source>
        <dbReference type="EMBL" id="HIV98616.1"/>
    </source>
</evidence>
<dbReference type="Gene3D" id="1.10.1040.10">
    <property type="entry name" value="N-(1-d-carboxylethyl)-l-norvaline Dehydrogenase, domain 2"/>
    <property type="match status" value="1"/>
</dbReference>
<dbReference type="GO" id="GO:0050661">
    <property type="term" value="F:NADP binding"/>
    <property type="evidence" value="ECO:0007669"/>
    <property type="project" value="InterPro"/>
</dbReference>
<keyword evidence="3" id="KW-0520">NAD</keyword>
<feature type="coiled-coil region" evidence="5">
    <location>
        <begin position="235"/>
        <end position="262"/>
    </location>
</feature>
<gene>
    <name evidence="8" type="ORF">IAB12_02410</name>
</gene>
<accession>A0A9D1PRZ0</accession>
<dbReference type="InterPro" id="IPR008927">
    <property type="entry name" value="6-PGluconate_DH-like_C_sf"/>
</dbReference>
<keyword evidence="5" id="KW-0175">Coiled coil</keyword>
<evidence type="ECO:0000256" key="2">
    <source>
        <dbReference type="ARBA" id="ARBA00023002"/>
    </source>
</evidence>
<dbReference type="GO" id="GO:0051287">
    <property type="term" value="F:NAD binding"/>
    <property type="evidence" value="ECO:0007669"/>
    <property type="project" value="InterPro"/>
</dbReference>
<organism evidence="8 9">
    <name type="scientific">Candidatus Ornithospirochaeta avicola</name>
    <dbReference type="NCBI Taxonomy" id="2840896"/>
    <lineage>
        <taxon>Bacteria</taxon>
        <taxon>Pseudomonadati</taxon>
        <taxon>Spirochaetota</taxon>
        <taxon>Spirochaetia</taxon>
        <taxon>Spirochaetales</taxon>
        <taxon>Spirochaetaceae</taxon>
        <taxon>Spirochaetaceae incertae sedis</taxon>
        <taxon>Candidatus Ornithospirochaeta</taxon>
    </lineage>
</organism>
<dbReference type="GO" id="GO:0016491">
    <property type="term" value="F:oxidoreductase activity"/>
    <property type="evidence" value="ECO:0007669"/>
    <property type="project" value="UniProtKB-KW"/>
</dbReference>
<dbReference type="PANTHER" id="PTHR43060">
    <property type="entry name" value="3-HYDROXYISOBUTYRATE DEHYDROGENASE-LIKE 1, MITOCHONDRIAL-RELATED"/>
    <property type="match status" value="1"/>
</dbReference>
<dbReference type="EMBL" id="DXHU01000009">
    <property type="protein sequence ID" value="HIV98616.1"/>
    <property type="molecule type" value="Genomic_DNA"/>
</dbReference>
<dbReference type="PIRSF" id="PIRSF000103">
    <property type="entry name" value="HIBADH"/>
    <property type="match status" value="1"/>
</dbReference>
<evidence type="ECO:0000259" key="6">
    <source>
        <dbReference type="Pfam" id="PF03446"/>
    </source>
</evidence>
<dbReference type="Pfam" id="PF03446">
    <property type="entry name" value="NAD_binding_2"/>
    <property type="match status" value="1"/>
</dbReference>
<dbReference type="InterPro" id="IPR013328">
    <property type="entry name" value="6PGD_dom2"/>
</dbReference>
<dbReference type="Proteomes" id="UP000823936">
    <property type="component" value="Unassembled WGS sequence"/>
</dbReference>
<reference evidence="8" key="2">
    <citation type="submission" date="2021-04" db="EMBL/GenBank/DDBJ databases">
        <authorList>
            <person name="Gilroy R."/>
        </authorList>
    </citation>
    <scope>NUCLEOTIDE SEQUENCE</scope>
    <source>
        <strain evidence="8">Gambia11-129</strain>
    </source>
</reference>
<dbReference type="InterPro" id="IPR015815">
    <property type="entry name" value="HIBADH-related"/>
</dbReference>
<dbReference type="Pfam" id="PF14833">
    <property type="entry name" value="NAD_binding_11"/>
    <property type="match status" value="1"/>
</dbReference>
<evidence type="ECO:0000313" key="9">
    <source>
        <dbReference type="Proteomes" id="UP000823936"/>
    </source>
</evidence>
<evidence type="ECO:0000256" key="4">
    <source>
        <dbReference type="PIRSR" id="PIRSR000103-1"/>
    </source>
</evidence>
<dbReference type="PANTHER" id="PTHR43060:SF15">
    <property type="entry name" value="3-HYDROXYISOBUTYRATE DEHYDROGENASE-LIKE 1, MITOCHONDRIAL-RELATED"/>
    <property type="match status" value="1"/>
</dbReference>
<dbReference type="InterPro" id="IPR036291">
    <property type="entry name" value="NAD(P)-bd_dom_sf"/>
</dbReference>
<dbReference type="SUPFAM" id="SSF48179">
    <property type="entry name" value="6-phosphogluconate dehydrogenase C-terminal domain-like"/>
    <property type="match status" value="1"/>
</dbReference>
<evidence type="ECO:0000256" key="3">
    <source>
        <dbReference type="ARBA" id="ARBA00023027"/>
    </source>
</evidence>
<dbReference type="InterPro" id="IPR002204">
    <property type="entry name" value="3-OH-isobutyrate_DH-rel_CS"/>
</dbReference>
<feature type="domain" description="3-hydroxyisobutyrate dehydrogenase-like NAD-binding" evidence="7">
    <location>
        <begin position="166"/>
        <end position="284"/>
    </location>
</feature>
<protein>
    <submittedName>
        <fullName evidence="8">NAD(P)-dependent oxidoreductase</fullName>
    </submittedName>
</protein>
<dbReference type="PROSITE" id="PS00895">
    <property type="entry name" value="3_HYDROXYISOBUT_DH"/>
    <property type="match status" value="1"/>
</dbReference>
<reference evidence="8" key="1">
    <citation type="journal article" date="2021" name="PeerJ">
        <title>Extensive microbial diversity within the chicken gut microbiome revealed by metagenomics and culture.</title>
        <authorList>
            <person name="Gilroy R."/>
            <person name="Ravi A."/>
            <person name="Getino M."/>
            <person name="Pursley I."/>
            <person name="Horton D.L."/>
            <person name="Alikhan N.F."/>
            <person name="Baker D."/>
            <person name="Gharbi K."/>
            <person name="Hall N."/>
            <person name="Watson M."/>
            <person name="Adriaenssens E.M."/>
            <person name="Foster-Nyarko E."/>
            <person name="Jarju S."/>
            <person name="Secka A."/>
            <person name="Antonio M."/>
            <person name="Oren A."/>
            <person name="Chaudhuri R.R."/>
            <person name="La Ragione R."/>
            <person name="Hildebrand F."/>
            <person name="Pallen M.J."/>
        </authorList>
    </citation>
    <scope>NUCLEOTIDE SEQUENCE</scope>
    <source>
        <strain evidence="8">Gambia11-129</strain>
    </source>
</reference>
<dbReference type="GO" id="GO:0016054">
    <property type="term" value="P:organic acid catabolic process"/>
    <property type="evidence" value="ECO:0007669"/>
    <property type="project" value="UniProtKB-ARBA"/>
</dbReference>
<dbReference type="InterPro" id="IPR029154">
    <property type="entry name" value="HIBADH-like_NADP-bd"/>
</dbReference>
<name>A0A9D1PRZ0_9SPIO</name>
<evidence type="ECO:0000256" key="5">
    <source>
        <dbReference type="SAM" id="Coils"/>
    </source>
</evidence>
<dbReference type="SUPFAM" id="SSF51735">
    <property type="entry name" value="NAD(P)-binding Rossmann-fold domains"/>
    <property type="match status" value="1"/>
</dbReference>
<proteinExistence type="inferred from homology"/>
<feature type="active site" evidence="4">
    <location>
        <position position="172"/>
    </location>
</feature>
<dbReference type="InterPro" id="IPR006115">
    <property type="entry name" value="6PGDH_NADP-bd"/>
</dbReference>
<dbReference type="Gene3D" id="3.40.50.720">
    <property type="entry name" value="NAD(P)-binding Rossmann-like Domain"/>
    <property type="match status" value="1"/>
</dbReference>
<comment type="similarity">
    <text evidence="1">Belongs to the HIBADH-related family.</text>
</comment>
<comment type="caution">
    <text evidence="8">The sequence shown here is derived from an EMBL/GenBank/DDBJ whole genome shotgun (WGS) entry which is preliminary data.</text>
</comment>